<dbReference type="InterPro" id="IPR038765">
    <property type="entry name" value="Papain-like_cys_pep_sf"/>
</dbReference>
<gene>
    <name evidence="1" type="ORF">RIMI_LOCUS12252637</name>
</gene>
<name>A0ABN9LRH8_9NEOB</name>
<keyword evidence="2" id="KW-1185">Reference proteome</keyword>
<dbReference type="InterPro" id="IPR050779">
    <property type="entry name" value="Transglutaminase"/>
</dbReference>
<dbReference type="Gene3D" id="3.90.260.10">
    <property type="entry name" value="Transglutaminase-like"/>
    <property type="match status" value="1"/>
</dbReference>
<sequence length="99" mass="11634">MKDENERLEYVLNDSGIMYYGLEDYIKEARWNYGQFETGILDTCFQILNRSVNYQEDKVLDCSKRYDPGYVGRVVSAMPPYALMTALHTLDILLMSFKR</sequence>
<dbReference type="PANTHER" id="PTHR11590:SF50">
    <property type="entry name" value="PROTEIN-GLUTAMINE GAMMA-GLUTAMYLTRANSFERASE 6"/>
    <property type="match status" value="1"/>
</dbReference>
<organism evidence="1 2">
    <name type="scientific">Ranitomeya imitator</name>
    <name type="common">mimic poison frog</name>
    <dbReference type="NCBI Taxonomy" id="111125"/>
    <lineage>
        <taxon>Eukaryota</taxon>
        <taxon>Metazoa</taxon>
        <taxon>Chordata</taxon>
        <taxon>Craniata</taxon>
        <taxon>Vertebrata</taxon>
        <taxon>Euteleostomi</taxon>
        <taxon>Amphibia</taxon>
        <taxon>Batrachia</taxon>
        <taxon>Anura</taxon>
        <taxon>Neobatrachia</taxon>
        <taxon>Hyloidea</taxon>
        <taxon>Dendrobatidae</taxon>
        <taxon>Dendrobatinae</taxon>
        <taxon>Ranitomeya</taxon>
    </lineage>
</organism>
<dbReference type="EMBL" id="CAUEEQ010028817">
    <property type="protein sequence ID" value="CAJ0948693.1"/>
    <property type="molecule type" value="Genomic_DNA"/>
</dbReference>
<evidence type="ECO:0000313" key="2">
    <source>
        <dbReference type="Proteomes" id="UP001176940"/>
    </source>
</evidence>
<evidence type="ECO:0000313" key="1">
    <source>
        <dbReference type="EMBL" id="CAJ0948693.1"/>
    </source>
</evidence>
<dbReference type="Proteomes" id="UP001176940">
    <property type="component" value="Unassembled WGS sequence"/>
</dbReference>
<dbReference type="InterPro" id="IPR036985">
    <property type="entry name" value="Transglutaminase-like_sf"/>
</dbReference>
<proteinExistence type="predicted"/>
<protein>
    <submittedName>
        <fullName evidence="1">Uncharacterized protein</fullName>
    </submittedName>
</protein>
<dbReference type="PANTHER" id="PTHR11590">
    <property type="entry name" value="PROTEIN-GLUTAMINE GAMMA-GLUTAMYLTRANSFERASE"/>
    <property type="match status" value="1"/>
</dbReference>
<dbReference type="SUPFAM" id="SSF54001">
    <property type="entry name" value="Cysteine proteinases"/>
    <property type="match status" value="1"/>
</dbReference>
<accession>A0ABN9LRH8</accession>
<reference evidence="1" key="1">
    <citation type="submission" date="2023-07" db="EMBL/GenBank/DDBJ databases">
        <authorList>
            <person name="Stuckert A."/>
        </authorList>
    </citation>
    <scope>NUCLEOTIDE SEQUENCE</scope>
</reference>
<comment type="caution">
    <text evidence="1">The sequence shown here is derived from an EMBL/GenBank/DDBJ whole genome shotgun (WGS) entry which is preliminary data.</text>
</comment>